<feature type="transmembrane region" description="Helical" evidence="1">
    <location>
        <begin position="71"/>
        <end position="88"/>
    </location>
</feature>
<reference evidence="2 3" key="1">
    <citation type="journal article" date="2021" name="Elife">
        <title>Chloroplast acquisition without the gene transfer in kleptoplastic sea slugs, Plakobranchus ocellatus.</title>
        <authorList>
            <person name="Maeda T."/>
            <person name="Takahashi S."/>
            <person name="Yoshida T."/>
            <person name="Shimamura S."/>
            <person name="Takaki Y."/>
            <person name="Nagai Y."/>
            <person name="Toyoda A."/>
            <person name="Suzuki Y."/>
            <person name="Arimoto A."/>
            <person name="Ishii H."/>
            <person name="Satoh N."/>
            <person name="Nishiyama T."/>
            <person name="Hasebe M."/>
            <person name="Maruyama T."/>
            <person name="Minagawa J."/>
            <person name="Obokata J."/>
            <person name="Shigenobu S."/>
        </authorList>
    </citation>
    <scope>NUCLEOTIDE SEQUENCE [LARGE SCALE GENOMIC DNA]</scope>
</reference>
<feature type="transmembrane region" description="Helical" evidence="1">
    <location>
        <begin position="31"/>
        <end position="51"/>
    </location>
</feature>
<comment type="caution">
    <text evidence="2">The sequence shown here is derived from an EMBL/GenBank/DDBJ whole genome shotgun (WGS) entry which is preliminary data.</text>
</comment>
<gene>
    <name evidence="2" type="ORF">PoB_001768800</name>
</gene>
<sequence>MDFNYNCLTGLLKRTAILSFVMKNGLFFQELRTGLAAGCMVSSAVYAMGVSRTVTFDMTTLAKSNAYSSRFLTPVLAVAIALALITAHRERDVRSDIKSQIPRTYSTSQLQAVKGQDDDVATFEHLS</sequence>
<evidence type="ECO:0000313" key="3">
    <source>
        <dbReference type="Proteomes" id="UP000735302"/>
    </source>
</evidence>
<proteinExistence type="predicted"/>
<keyword evidence="1" id="KW-0472">Membrane</keyword>
<keyword evidence="1" id="KW-0812">Transmembrane</keyword>
<accession>A0AAV3Z999</accession>
<dbReference type="Proteomes" id="UP000735302">
    <property type="component" value="Unassembled WGS sequence"/>
</dbReference>
<protein>
    <submittedName>
        <fullName evidence="2">Uncharacterized protein</fullName>
    </submittedName>
</protein>
<organism evidence="2 3">
    <name type="scientific">Plakobranchus ocellatus</name>
    <dbReference type="NCBI Taxonomy" id="259542"/>
    <lineage>
        <taxon>Eukaryota</taxon>
        <taxon>Metazoa</taxon>
        <taxon>Spiralia</taxon>
        <taxon>Lophotrochozoa</taxon>
        <taxon>Mollusca</taxon>
        <taxon>Gastropoda</taxon>
        <taxon>Heterobranchia</taxon>
        <taxon>Euthyneura</taxon>
        <taxon>Panpulmonata</taxon>
        <taxon>Sacoglossa</taxon>
        <taxon>Placobranchoidea</taxon>
        <taxon>Plakobranchidae</taxon>
        <taxon>Plakobranchus</taxon>
    </lineage>
</organism>
<keyword evidence="1" id="KW-1133">Transmembrane helix</keyword>
<dbReference type="AlphaFoldDB" id="A0AAV3Z999"/>
<evidence type="ECO:0000313" key="2">
    <source>
        <dbReference type="EMBL" id="GFN91182.1"/>
    </source>
</evidence>
<dbReference type="EMBL" id="BLXT01002104">
    <property type="protein sequence ID" value="GFN91182.1"/>
    <property type="molecule type" value="Genomic_DNA"/>
</dbReference>
<keyword evidence="3" id="KW-1185">Reference proteome</keyword>
<name>A0AAV3Z999_9GAST</name>
<evidence type="ECO:0000256" key="1">
    <source>
        <dbReference type="SAM" id="Phobius"/>
    </source>
</evidence>